<evidence type="ECO:0000313" key="1">
    <source>
        <dbReference type="EMBL" id="ESO12025.1"/>
    </source>
</evidence>
<dbReference type="HOGENOM" id="CLU_1724276_0_0_1"/>
<accession>T1EMS0</accession>
<dbReference type="KEGG" id="hro:HELRODRAFT_158428"/>
<organism evidence="2 3">
    <name type="scientific">Helobdella robusta</name>
    <name type="common">Californian leech</name>
    <dbReference type="NCBI Taxonomy" id="6412"/>
    <lineage>
        <taxon>Eukaryota</taxon>
        <taxon>Metazoa</taxon>
        <taxon>Spiralia</taxon>
        <taxon>Lophotrochozoa</taxon>
        <taxon>Annelida</taxon>
        <taxon>Clitellata</taxon>
        <taxon>Hirudinea</taxon>
        <taxon>Rhynchobdellida</taxon>
        <taxon>Glossiphoniidae</taxon>
        <taxon>Helobdella</taxon>
    </lineage>
</organism>
<dbReference type="RefSeq" id="XP_009008745.1">
    <property type="nucleotide sequence ID" value="XM_009010497.1"/>
</dbReference>
<dbReference type="GeneID" id="20197870"/>
<reference evidence="2" key="3">
    <citation type="submission" date="2015-06" db="UniProtKB">
        <authorList>
            <consortium name="EnsemblMetazoa"/>
        </authorList>
    </citation>
    <scope>IDENTIFICATION</scope>
</reference>
<dbReference type="InParanoid" id="T1EMS0"/>
<sequence length="152" mass="16706">MNLTASHKDKILKETEVKIIPFTNKKQERINTIKFQPITELFISLAHDQPFLTLSDTIWAAGWVIKAHDPQNFNILTHVTTRDARDSGFSNPAGAGFKIQKPAGAGAGFTILHTRLNPAINPATDKKAGFWPEPGPNFGASLVTTHHYAHIG</sequence>
<dbReference type="EnsemblMetazoa" id="HelroT158428">
    <property type="protein sequence ID" value="HelroP158428"/>
    <property type="gene ID" value="HelroG158428"/>
</dbReference>
<evidence type="ECO:0000313" key="3">
    <source>
        <dbReference type="Proteomes" id="UP000015101"/>
    </source>
</evidence>
<gene>
    <name evidence="2" type="primary">20197870</name>
    <name evidence="1" type="ORF">HELRODRAFT_158428</name>
</gene>
<reference evidence="3" key="1">
    <citation type="submission" date="2012-12" db="EMBL/GenBank/DDBJ databases">
        <authorList>
            <person name="Hellsten U."/>
            <person name="Grimwood J."/>
            <person name="Chapman J.A."/>
            <person name="Shapiro H."/>
            <person name="Aerts A."/>
            <person name="Otillar R.P."/>
            <person name="Terry A.Y."/>
            <person name="Boore J.L."/>
            <person name="Simakov O."/>
            <person name="Marletaz F."/>
            <person name="Cho S.-J."/>
            <person name="Edsinger-Gonzales E."/>
            <person name="Havlak P."/>
            <person name="Kuo D.-H."/>
            <person name="Larsson T."/>
            <person name="Lv J."/>
            <person name="Arendt D."/>
            <person name="Savage R."/>
            <person name="Osoegawa K."/>
            <person name="de Jong P."/>
            <person name="Lindberg D.R."/>
            <person name="Seaver E.C."/>
            <person name="Weisblat D.A."/>
            <person name="Putnam N.H."/>
            <person name="Grigoriev I.V."/>
            <person name="Rokhsar D.S."/>
        </authorList>
    </citation>
    <scope>NUCLEOTIDE SEQUENCE</scope>
</reference>
<dbReference type="CTD" id="20197870"/>
<evidence type="ECO:0000313" key="2">
    <source>
        <dbReference type="EnsemblMetazoa" id="HelroP158428"/>
    </source>
</evidence>
<dbReference type="Proteomes" id="UP000015101">
    <property type="component" value="Unassembled WGS sequence"/>
</dbReference>
<protein>
    <submittedName>
        <fullName evidence="1 2">Uncharacterized protein</fullName>
    </submittedName>
</protein>
<dbReference type="AlphaFoldDB" id="T1EMS0"/>
<reference evidence="1 3" key="2">
    <citation type="journal article" date="2013" name="Nature">
        <title>Insights into bilaterian evolution from three spiralian genomes.</title>
        <authorList>
            <person name="Simakov O."/>
            <person name="Marletaz F."/>
            <person name="Cho S.J."/>
            <person name="Edsinger-Gonzales E."/>
            <person name="Havlak P."/>
            <person name="Hellsten U."/>
            <person name="Kuo D.H."/>
            <person name="Larsson T."/>
            <person name="Lv J."/>
            <person name="Arendt D."/>
            <person name="Savage R."/>
            <person name="Osoegawa K."/>
            <person name="de Jong P."/>
            <person name="Grimwood J."/>
            <person name="Chapman J.A."/>
            <person name="Shapiro H."/>
            <person name="Aerts A."/>
            <person name="Otillar R.P."/>
            <person name="Terry A.Y."/>
            <person name="Boore J.L."/>
            <person name="Grigoriev I.V."/>
            <person name="Lindberg D.R."/>
            <person name="Seaver E.C."/>
            <person name="Weisblat D.A."/>
            <person name="Putnam N.H."/>
            <person name="Rokhsar D.S."/>
        </authorList>
    </citation>
    <scope>NUCLEOTIDE SEQUENCE</scope>
</reference>
<dbReference type="EMBL" id="AMQM01000035">
    <property type="status" value="NOT_ANNOTATED_CDS"/>
    <property type="molecule type" value="Genomic_DNA"/>
</dbReference>
<proteinExistence type="predicted"/>
<dbReference type="EMBL" id="KB095811">
    <property type="protein sequence ID" value="ESO12025.1"/>
    <property type="molecule type" value="Genomic_DNA"/>
</dbReference>
<name>T1EMS0_HELRO</name>
<keyword evidence="3" id="KW-1185">Reference proteome</keyword>